<reference evidence="2 3" key="3">
    <citation type="journal article" date="2019" name="Int. J. Syst. Evol. Microbiol.">
        <title>Anaerobacillus isosaccharinicus sp. nov., an alkaliphilic bacterium which degrades isosaccharinic acid.</title>
        <authorList>
            <person name="Bassil N.M."/>
            <person name="Lloyd J.R."/>
        </authorList>
    </citation>
    <scope>NUCLEOTIDE SEQUENCE [LARGE SCALE GENOMIC DNA]</scope>
    <source>
        <strain evidence="2 3">NB2006</strain>
    </source>
</reference>
<dbReference type="AlphaFoldDB" id="A0A1S2LT05"/>
<name>A0A1S2LT05_9BACI</name>
<dbReference type="PROSITE" id="PS51257">
    <property type="entry name" value="PROKAR_LIPOPROTEIN"/>
    <property type="match status" value="1"/>
</dbReference>
<evidence type="ECO:0000313" key="1">
    <source>
        <dbReference type="EMBL" id="OIJ15340.1"/>
    </source>
</evidence>
<evidence type="ECO:0000313" key="3">
    <source>
        <dbReference type="Proteomes" id="UP000180175"/>
    </source>
</evidence>
<dbReference type="EMBL" id="CP063356">
    <property type="protein sequence ID" value="QOY37164.1"/>
    <property type="molecule type" value="Genomic_DNA"/>
</dbReference>
<keyword evidence="3" id="KW-1185">Reference proteome</keyword>
<organism evidence="1 3">
    <name type="scientific">Anaerobacillus isosaccharinicus</name>
    <dbReference type="NCBI Taxonomy" id="1532552"/>
    <lineage>
        <taxon>Bacteria</taxon>
        <taxon>Bacillati</taxon>
        <taxon>Bacillota</taxon>
        <taxon>Bacilli</taxon>
        <taxon>Bacillales</taxon>
        <taxon>Bacillaceae</taxon>
        <taxon>Anaerobacillus</taxon>
    </lineage>
</organism>
<reference evidence="2 3" key="2">
    <citation type="journal article" date="2017" name="Genome Announc.">
        <title>Draft Genome Sequences of Four Alkaliphilic Bacteria Belonging to the Anaerobacillus Genus.</title>
        <authorList>
            <person name="Bassil N.M."/>
            <person name="Lloyd J.R."/>
        </authorList>
    </citation>
    <scope>NUCLEOTIDE SEQUENCE [LARGE SCALE GENOMIC DNA]</scope>
    <source>
        <strain evidence="2 3">NB2006</strain>
    </source>
</reference>
<dbReference type="Proteomes" id="UP000180175">
    <property type="component" value="Chromosome"/>
</dbReference>
<gene>
    <name evidence="2" type="ORF">AWH56_005865</name>
    <name evidence="1" type="ORF">AWH56_11550</name>
</gene>
<protein>
    <submittedName>
        <fullName evidence="1">Uncharacterized protein</fullName>
    </submittedName>
</protein>
<accession>A0A1S2LT05</accession>
<dbReference type="RefSeq" id="WP_071317239.1">
    <property type="nucleotide sequence ID" value="NZ_CP063356.2"/>
</dbReference>
<evidence type="ECO:0000313" key="2">
    <source>
        <dbReference type="EMBL" id="QOY37164.1"/>
    </source>
</evidence>
<reference evidence="2" key="4">
    <citation type="submission" date="2020-10" db="EMBL/GenBank/DDBJ databases">
        <authorList>
            <person name="Bassil N.M."/>
            <person name="Lloyd J.R."/>
        </authorList>
    </citation>
    <scope>NUCLEOTIDE SEQUENCE</scope>
    <source>
        <strain evidence="2">NB2006</strain>
    </source>
</reference>
<dbReference type="EMBL" id="LQXD01000107">
    <property type="protein sequence ID" value="OIJ15340.1"/>
    <property type="molecule type" value="Genomic_DNA"/>
</dbReference>
<reference evidence="1 3" key="1">
    <citation type="submission" date="2016-10" db="EMBL/GenBank/DDBJ databases">
        <title>Draft genome sequences of four alkaliphilic bacteria belonging to the Anaerobacillus genus.</title>
        <authorList>
            <person name="Bassil N.M."/>
            <person name="Lloyd J.R."/>
        </authorList>
    </citation>
    <scope>NUCLEOTIDE SEQUENCE [LARGE SCALE GENOMIC DNA]</scope>
    <source>
        <strain evidence="1 3">NB2006</strain>
    </source>
</reference>
<sequence>MKKVLKLIGIVILGITVIVGCNKKEVAEPVESEVSATQEVEKSVTVETEEVSEETEVVDADAPDEIISHMVKKLDKNGNVTGEIEFRAEIRGDQISYNGIKFQLFQTEADYEAAYVETPDMEHPDPKMEESLKHISELSGRRQNRREAVNVISFKDDTIWDFLNIEKSEFNLAHIRKTFQIEETTDVKIFVFDISATELLGDIQFGSLLALPPTERYFVVDNHTRPFPQYEMGLNRMVDEVTKTDTEIIVRVSRVK</sequence>
<proteinExistence type="predicted"/>
<dbReference type="KEGG" id="aia:AWH56_005865"/>